<dbReference type="InterPro" id="IPR037695">
    <property type="entry name" value="IQUB"/>
</dbReference>
<dbReference type="InterPro" id="IPR057887">
    <property type="entry name" value="IQUB_helical"/>
</dbReference>
<dbReference type="Proteomes" id="UP000001514">
    <property type="component" value="Unassembled WGS sequence"/>
</dbReference>
<gene>
    <name evidence="3" type="primary">NIA1-1</name>
    <name evidence="3" type="ORF">SELMODRAFT_449703</name>
</gene>
<proteinExistence type="predicted"/>
<dbReference type="eggNOG" id="ENOG502QRQT">
    <property type="taxonomic scope" value="Eukaryota"/>
</dbReference>
<feature type="compositionally biased region" description="Basic and acidic residues" evidence="1">
    <location>
        <begin position="533"/>
        <end position="543"/>
    </location>
</feature>
<keyword evidence="4" id="KW-1185">Reference proteome</keyword>
<feature type="region of interest" description="Disordered" evidence="1">
    <location>
        <begin position="1"/>
        <end position="27"/>
    </location>
</feature>
<dbReference type="STRING" id="88036.D8RJQ0"/>
<feature type="compositionally biased region" description="Acidic residues" evidence="1">
    <location>
        <begin position="1"/>
        <end position="17"/>
    </location>
</feature>
<evidence type="ECO:0000313" key="4">
    <source>
        <dbReference type="Proteomes" id="UP000001514"/>
    </source>
</evidence>
<dbReference type="InParanoid" id="D8RJQ0"/>
<reference evidence="3 4" key="1">
    <citation type="journal article" date="2011" name="Science">
        <title>The Selaginella genome identifies genetic changes associated with the evolution of vascular plants.</title>
        <authorList>
            <person name="Banks J.A."/>
            <person name="Nishiyama T."/>
            <person name="Hasebe M."/>
            <person name="Bowman J.L."/>
            <person name="Gribskov M."/>
            <person name="dePamphilis C."/>
            <person name="Albert V.A."/>
            <person name="Aono N."/>
            <person name="Aoyama T."/>
            <person name="Ambrose B.A."/>
            <person name="Ashton N.W."/>
            <person name="Axtell M.J."/>
            <person name="Barker E."/>
            <person name="Barker M.S."/>
            <person name="Bennetzen J.L."/>
            <person name="Bonawitz N.D."/>
            <person name="Chapple C."/>
            <person name="Cheng C."/>
            <person name="Correa L.G."/>
            <person name="Dacre M."/>
            <person name="DeBarry J."/>
            <person name="Dreyer I."/>
            <person name="Elias M."/>
            <person name="Engstrom E.M."/>
            <person name="Estelle M."/>
            <person name="Feng L."/>
            <person name="Finet C."/>
            <person name="Floyd S.K."/>
            <person name="Frommer W.B."/>
            <person name="Fujita T."/>
            <person name="Gramzow L."/>
            <person name="Gutensohn M."/>
            <person name="Harholt J."/>
            <person name="Hattori M."/>
            <person name="Heyl A."/>
            <person name="Hirai T."/>
            <person name="Hiwatashi Y."/>
            <person name="Ishikawa M."/>
            <person name="Iwata M."/>
            <person name="Karol K.G."/>
            <person name="Koehler B."/>
            <person name="Kolukisaoglu U."/>
            <person name="Kubo M."/>
            <person name="Kurata T."/>
            <person name="Lalonde S."/>
            <person name="Li K."/>
            <person name="Li Y."/>
            <person name="Litt A."/>
            <person name="Lyons E."/>
            <person name="Manning G."/>
            <person name="Maruyama T."/>
            <person name="Michael T.P."/>
            <person name="Mikami K."/>
            <person name="Miyazaki S."/>
            <person name="Morinaga S."/>
            <person name="Murata T."/>
            <person name="Mueller-Roeber B."/>
            <person name="Nelson D.R."/>
            <person name="Obara M."/>
            <person name="Oguri Y."/>
            <person name="Olmstead R.G."/>
            <person name="Onodera N."/>
            <person name="Petersen B.L."/>
            <person name="Pils B."/>
            <person name="Prigge M."/>
            <person name="Rensing S.A."/>
            <person name="Riano-Pachon D.M."/>
            <person name="Roberts A.W."/>
            <person name="Sato Y."/>
            <person name="Scheller H.V."/>
            <person name="Schulz B."/>
            <person name="Schulz C."/>
            <person name="Shakirov E.V."/>
            <person name="Shibagaki N."/>
            <person name="Shinohara N."/>
            <person name="Shippen D.E."/>
            <person name="Soerensen I."/>
            <person name="Sotooka R."/>
            <person name="Sugimoto N."/>
            <person name="Sugita M."/>
            <person name="Sumikawa N."/>
            <person name="Tanurdzic M."/>
            <person name="Theissen G."/>
            <person name="Ulvskov P."/>
            <person name="Wakazuki S."/>
            <person name="Weng J.K."/>
            <person name="Willats W.W."/>
            <person name="Wipf D."/>
            <person name="Wolf P.G."/>
            <person name="Yang L."/>
            <person name="Zimmer A.D."/>
            <person name="Zhu Q."/>
            <person name="Mitros T."/>
            <person name="Hellsten U."/>
            <person name="Loque D."/>
            <person name="Otillar R."/>
            <person name="Salamov A."/>
            <person name="Schmutz J."/>
            <person name="Shapiro H."/>
            <person name="Lindquist E."/>
            <person name="Lucas S."/>
            <person name="Rokhsar D."/>
            <person name="Grigoriev I.V."/>
        </authorList>
    </citation>
    <scope>NUCLEOTIDE SEQUENCE [LARGE SCALE GENOMIC DNA]</scope>
</reference>
<dbReference type="EMBL" id="GL377581">
    <property type="protein sequence ID" value="EFJ27945.1"/>
    <property type="molecule type" value="Genomic_DNA"/>
</dbReference>
<dbReference type="PANTHER" id="PTHR21074">
    <property type="entry name" value="IQ AND UBIQUITIN-LIKE DOMAIN-CONTAINING PROTEIN"/>
    <property type="match status" value="1"/>
</dbReference>
<dbReference type="PANTHER" id="PTHR21074:SF0">
    <property type="entry name" value="IQ AND UBIQUITIN-LIKE DOMAIN-CONTAINING PROTEIN"/>
    <property type="match status" value="1"/>
</dbReference>
<dbReference type="AlphaFoldDB" id="D8RJQ0"/>
<evidence type="ECO:0000256" key="1">
    <source>
        <dbReference type="SAM" id="MobiDB-lite"/>
    </source>
</evidence>
<accession>D8RJQ0</accession>
<dbReference type="PROSITE" id="PS50096">
    <property type="entry name" value="IQ"/>
    <property type="match status" value="1"/>
</dbReference>
<name>D8RJQ0_SELML</name>
<dbReference type="Gramene" id="EFJ27945">
    <property type="protein sequence ID" value="EFJ27945"/>
    <property type="gene ID" value="SELMODRAFT_449703"/>
</dbReference>
<feature type="region of interest" description="Disordered" evidence="1">
    <location>
        <begin position="513"/>
        <end position="554"/>
    </location>
</feature>
<dbReference type="HOGENOM" id="CLU_492111_0_0_1"/>
<sequence>MEVDLTDMDVSDNEGEGPESSGALGVASSTLKPVVELVMAPVEALESVNSASTSGKSKDGTPSQKEILVEVKSQENRDDDSSLRPVVVDLQQMKPLPYRGGFLDKRNGTKYLHAGMQTDRKPKPKKNIQMFSRTTQKCLMRNQNWNTIRETFTQMDRRDLILDWSRDYARVPGRYVDSVEWEQIRRRASIVIQKYTRRWIAQRNADRIRGFVKSRLEFFEDQEKTQKVQEEDALQREIERRMCPRTSADFAILYEELEAWRVQEMEKLNACNYGYNERVNALRELLTKELKLLTAIDKLRATAAKANRKDRIKRTMLKMCAPKVWELTNGKTVQVRTPATARASDLMHLYTALGKEVTNIDERMAVLGYVKWTVQEFTNPLTKEILLLIEREADLMYRNRPAKSLAGLRHRILALFLHFIETPEFSPEAAAHQYVHNDYDFKQKQSMLRRDQPLEELEVLRLRPRGSYFSINWFRVSMTKSVKARCSRASRSTARALSRVKISRWNSSSIWDNEGSGMAATPEGQQQRSRHVGRQESGKREEEYVAPPLDLYVG</sequence>
<organism evidence="4">
    <name type="scientific">Selaginella moellendorffii</name>
    <name type="common">Spikemoss</name>
    <dbReference type="NCBI Taxonomy" id="88036"/>
    <lineage>
        <taxon>Eukaryota</taxon>
        <taxon>Viridiplantae</taxon>
        <taxon>Streptophyta</taxon>
        <taxon>Embryophyta</taxon>
        <taxon>Tracheophyta</taxon>
        <taxon>Lycopodiopsida</taxon>
        <taxon>Selaginellales</taxon>
        <taxon>Selaginellaceae</taxon>
        <taxon>Selaginella</taxon>
    </lineage>
</organism>
<protein>
    <submittedName>
        <fullName evidence="3">IQ and ubiquitin-like domain-containing protein</fullName>
    </submittedName>
</protein>
<evidence type="ECO:0000313" key="3">
    <source>
        <dbReference type="EMBL" id="EFJ27945.1"/>
    </source>
</evidence>
<dbReference type="Pfam" id="PF25805">
    <property type="entry name" value="IQUB"/>
    <property type="match status" value="1"/>
</dbReference>
<evidence type="ECO:0000259" key="2">
    <source>
        <dbReference type="Pfam" id="PF25805"/>
    </source>
</evidence>
<feature type="domain" description="IQ motif and ubiquitin-like" evidence="2">
    <location>
        <begin position="305"/>
        <end position="441"/>
    </location>
</feature>
<dbReference type="KEGG" id="smo:SELMODRAFT_449703"/>